<gene>
    <name evidence="1" type="ORF">GCM10025791_37910</name>
</gene>
<protein>
    <submittedName>
        <fullName evidence="1">DUF4269 domain-containing protein</fullName>
    </submittedName>
</protein>
<evidence type="ECO:0000313" key="2">
    <source>
        <dbReference type="Proteomes" id="UP001409585"/>
    </source>
</evidence>
<reference evidence="2" key="1">
    <citation type="journal article" date="2019" name="Int. J. Syst. Evol. Microbiol.">
        <title>The Global Catalogue of Microorganisms (GCM) 10K type strain sequencing project: providing services to taxonomists for standard genome sequencing and annotation.</title>
        <authorList>
            <consortium name="The Broad Institute Genomics Platform"/>
            <consortium name="The Broad Institute Genome Sequencing Center for Infectious Disease"/>
            <person name="Wu L."/>
            <person name="Ma J."/>
        </authorList>
    </citation>
    <scope>NUCLEOTIDE SEQUENCE [LARGE SCALE GENOMIC DNA]</scope>
    <source>
        <strain evidence="2">JCM 19134</strain>
    </source>
</reference>
<sequence>MTSKIEKAEKAILQSRVKEVFEAYSPNIVSTIFVEFDTDQSDIDVVCEYQQQNAFASLISSSFQNHDSYSLSVYAECVIGQFKVSGFLFEIYGAPIPVTQQLAFRHYQVMQRLARLGGESFKQQIRKLKRSGLKTEPAISEVLALEGDPYNAVLELESWSNAQLEIHIQNRI</sequence>
<name>A0AAV3U7I6_9ALTE</name>
<comment type="caution">
    <text evidence="1">The sequence shown here is derived from an EMBL/GenBank/DDBJ whole genome shotgun (WGS) entry which is preliminary data.</text>
</comment>
<keyword evidence="2" id="KW-1185">Reference proteome</keyword>
<dbReference type="RefSeq" id="WP_345426186.1">
    <property type="nucleotide sequence ID" value="NZ_AP031496.1"/>
</dbReference>
<dbReference type="InterPro" id="IPR025365">
    <property type="entry name" value="DUF4269"/>
</dbReference>
<dbReference type="Proteomes" id="UP001409585">
    <property type="component" value="Unassembled WGS sequence"/>
</dbReference>
<dbReference type="Pfam" id="PF14091">
    <property type="entry name" value="DUF4269"/>
    <property type="match status" value="1"/>
</dbReference>
<organism evidence="1 2">
    <name type="scientific">Halioxenophilus aromaticivorans</name>
    <dbReference type="NCBI Taxonomy" id="1306992"/>
    <lineage>
        <taxon>Bacteria</taxon>
        <taxon>Pseudomonadati</taxon>
        <taxon>Pseudomonadota</taxon>
        <taxon>Gammaproteobacteria</taxon>
        <taxon>Alteromonadales</taxon>
        <taxon>Alteromonadaceae</taxon>
        <taxon>Halioxenophilus</taxon>
    </lineage>
</organism>
<dbReference type="EMBL" id="BAABLX010000050">
    <property type="protein sequence ID" value="GAA4953944.1"/>
    <property type="molecule type" value="Genomic_DNA"/>
</dbReference>
<accession>A0AAV3U7I6</accession>
<evidence type="ECO:0000313" key="1">
    <source>
        <dbReference type="EMBL" id="GAA4953944.1"/>
    </source>
</evidence>
<proteinExistence type="predicted"/>
<dbReference type="AlphaFoldDB" id="A0AAV3U7I6"/>